<keyword evidence="2" id="KW-1185">Reference proteome</keyword>
<accession>A0A1L2CVA3</accession>
<dbReference type="EMBL" id="KU574722">
    <property type="protein sequence ID" value="AMM43951.1"/>
    <property type="molecule type" value="Genomic_DNA"/>
</dbReference>
<sequence>MKPNLPKEPDPRLIESMCLRYDHSHAMRVPRFKNGSFEIETEEEFERRRDANRRVMRQLYEEVSGNGFYQYPNPKDKMNKSICLTLPEGDQSDLEIAVSRFIESLNIGSEEPWGECYVLQGNILHGVQWSLTEDGDCEIGCSWHENDNYSGEA</sequence>
<dbReference type="Proteomes" id="UP000223891">
    <property type="component" value="Segment"/>
</dbReference>
<evidence type="ECO:0000313" key="2">
    <source>
        <dbReference type="Proteomes" id="UP000223891"/>
    </source>
</evidence>
<name>A0A1L2CVA3_9CAUD</name>
<evidence type="ECO:0000313" key="1">
    <source>
        <dbReference type="EMBL" id="AMM43951.1"/>
    </source>
</evidence>
<protein>
    <submittedName>
        <fullName evidence="1">Uncharacterized protein</fullName>
    </submittedName>
</protein>
<gene>
    <name evidence="1" type="ORF">CBB_388</name>
</gene>
<organism evidence="1 2">
    <name type="scientific">Pectobacterium phage vB_PcaM_CBB</name>
    <dbReference type="NCBI Taxonomy" id="2772511"/>
    <lineage>
        <taxon>Viruses</taxon>
        <taxon>Duplodnaviria</taxon>
        <taxon>Heunggongvirae</taxon>
        <taxon>Uroviricota</taxon>
        <taxon>Caudoviricetes</taxon>
        <taxon>Mimasvirus</taxon>
        <taxon>Mimasvirus CBB</taxon>
    </lineage>
</organism>
<proteinExistence type="predicted"/>
<reference evidence="2" key="1">
    <citation type="submission" date="2016-01" db="EMBL/GenBank/DDBJ databases">
        <title>Isolation and Characterization of Enterobacteria phage CBB.</title>
        <authorList>
            <person name="Buttimer C.T.H."/>
            <person name="Hendrix H."/>
            <person name="Alexandre H."/>
            <person name="O'Mahony J."/>
            <person name="Lavigne R."/>
            <person name="Coffey A."/>
        </authorList>
    </citation>
    <scope>NUCLEOTIDE SEQUENCE [LARGE SCALE GENOMIC DNA]</scope>
</reference>